<evidence type="ECO:0000256" key="3">
    <source>
        <dbReference type="ARBA" id="ARBA00022443"/>
    </source>
</evidence>
<dbReference type="SUPFAM" id="SSF103657">
    <property type="entry name" value="BAR/IMD domain-like"/>
    <property type="match status" value="1"/>
</dbReference>
<dbReference type="PROSITE" id="PS50002">
    <property type="entry name" value="SH3"/>
    <property type="match status" value="1"/>
</dbReference>
<feature type="region of interest" description="Disordered" evidence="9">
    <location>
        <begin position="402"/>
        <end position="694"/>
    </location>
</feature>
<feature type="region of interest" description="Disordered" evidence="9">
    <location>
        <begin position="327"/>
        <end position="369"/>
    </location>
</feature>
<feature type="compositionally biased region" description="Acidic residues" evidence="9">
    <location>
        <begin position="526"/>
        <end position="548"/>
    </location>
</feature>
<keyword evidence="3 7" id="KW-0728">SH3 domain</keyword>
<evidence type="ECO:0000256" key="8">
    <source>
        <dbReference type="SAM" id="Coils"/>
    </source>
</evidence>
<evidence type="ECO:0000313" key="12">
    <source>
        <dbReference type="Ensembl" id="ENSCCRP00000147599.1"/>
    </source>
</evidence>
<organism evidence="12 13">
    <name type="scientific">Cyprinus carpio carpio</name>
    <dbReference type="NCBI Taxonomy" id="630221"/>
    <lineage>
        <taxon>Eukaryota</taxon>
        <taxon>Metazoa</taxon>
        <taxon>Chordata</taxon>
        <taxon>Craniata</taxon>
        <taxon>Vertebrata</taxon>
        <taxon>Euteleostomi</taxon>
        <taxon>Actinopterygii</taxon>
        <taxon>Neopterygii</taxon>
        <taxon>Teleostei</taxon>
        <taxon>Ostariophysi</taxon>
        <taxon>Cypriniformes</taxon>
        <taxon>Cyprinidae</taxon>
        <taxon>Cyprininae</taxon>
        <taxon>Cyprinus</taxon>
    </lineage>
</organism>
<dbReference type="PRINTS" id="PR00452">
    <property type="entry name" value="SH3DOMAIN"/>
</dbReference>
<name>A0A9J8AQV9_CYPCA</name>
<dbReference type="InterPro" id="IPR027267">
    <property type="entry name" value="AH/BAR_dom_sf"/>
</dbReference>
<evidence type="ECO:0000256" key="2">
    <source>
        <dbReference type="ARBA" id="ARBA00004496"/>
    </source>
</evidence>
<dbReference type="PRINTS" id="PR01251">
    <property type="entry name" value="AMPHIPHYSIN"/>
</dbReference>
<dbReference type="PROSITE" id="PS51021">
    <property type="entry name" value="BAR"/>
    <property type="match status" value="1"/>
</dbReference>
<dbReference type="SUPFAM" id="SSF50044">
    <property type="entry name" value="SH3-domain"/>
    <property type="match status" value="1"/>
</dbReference>
<proteinExistence type="predicted"/>
<dbReference type="SMART" id="SM00326">
    <property type="entry name" value="SH3"/>
    <property type="match status" value="1"/>
</dbReference>
<dbReference type="InterPro" id="IPR001452">
    <property type="entry name" value="SH3_domain"/>
</dbReference>
<dbReference type="CDD" id="cd07611">
    <property type="entry name" value="BAR_Amphiphysin_I_II"/>
    <property type="match status" value="1"/>
</dbReference>
<feature type="compositionally biased region" description="Low complexity" evidence="9">
    <location>
        <begin position="425"/>
        <end position="436"/>
    </location>
</feature>
<dbReference type="InterPro" id="IPR004148">
    <property type="entry name" value="BAR_dom"/>
</dbReference>
<dbReference type="AlphaFoldDB" id="A0A9J8AQV9"/>
<protein>
    <submittedName>
        <fullName evidence="12">Amphiphysin</fullName>
    </submittedName>
</protein>
<dbReference type="Proteomes" id="UP001108240">
    <property type="component" value="Unplaced"/>
</dbReference>
<feature type="compositionally biased region" description="Polar residues" evidence="9">
    <location>
        <begin position="494"/>
        <end position="517"/>
    </location>
</feature>
<evidence type="ECO:0000256" key="6">
    <source>
        <dbReference type="ARBA" id="ARBA00023136"/>
    </source>
</evidence>
<keyword evidence="4" id="KW-0963">Cytoplasm</keyword>
<dbReference type="Ensembl" id="ENSCCRT00000161030.1">
    <property type="protein sequence ID" value="ENSCCRP00000147599.1"/>
    <property type="gene ID" value="ENSCCRG00000023311.2"/>
</dbReference>
<dbReference type="GO" id="GO:0005543">
    <property type="term" value="F:phospholipid binding"/>
    <property type="evidence" value="ECO:0007669"/>
    <property type="project" value="TreeGrafter"/>
</dbReference>
<dbReference type="SMART" id="SM00721">
    <property type="entry name" value="BAR"/>
    <property type="match status" value="1"/>
</dbReference>
<reference evidence="12" key="1">
    <citation type="submission" date="2025-08" db="UniProtKB">
        <authorList>
            <consortium name="Ensembl"/>
        </authorList>
    </citation>
    <scope>IDENTIFICATION</scope>
</reference>
<reference evidence="12" key="2">
    <citation type="submission" date="2025-09" db="UniProtKB">
        <authorList>
            <consortium name="Ensembl"/>
        </authorList>
    </citation>
    <scope>IDENTIFICATION</scope>
</reference>
<feature type="region of interest" description="Disordered" evidence="9">
    <location>
        <begin position="244"/>
        <end position="314"/>
    </location>
</feature>
<dbReference type="InterPro" id="IPR036028">
    <property type="entry name" value="SH3-like_dom_sf"/>
</dbReference>
<keyword evidence="13" id="KW-1185">Reference proteome</keyword>
<dbReference type="Gene3D" id="2.30.30.40">
    <property type="entry name" value="SH3 Domains"/>
    <property type="match status" value="1"/>
</dbReference>
<dbReference type="GeneTree" id="ENSGT00950000182882"/>
<evidence type="ECO:0000259" key="11">
    <source>
        <dbReference type="PROSITE" id="PS51021"/>
    </source>
</evidence>
<evidence type="ECO:0000313" key="13">
    <source>
        <dbReference type="Proteomes" id="UP001108240"/>
    </source>
</evidence>
<keyword evidence="5 8" id="KW-0175">Coiled coil</keyword>
<evidence type="ECO:0000256" key="4">
    <source>
        <dbReference type="ARBA" id="ARBA00022490"/>
    </source>
</evidence>
<evidence type="ECO:0000256" key="9">
    <source>
        <dbReference type="SAM" id="MobiDB-lite"/>
    </source>
</evidence>
<dbReference type="InterPro" id="IPR003005">
    <property type="entry name" value="Amphiphysin"/>
</dbReference>
<comment type="subcellular location">
    <subcellularLocation>
        <location evidence="2">Cytoplasm</location>
    </subcellularLocation>
    <subcellularLocation>
        <location evidence="1">Endomembrane system</location>
    </subcellularLocation>
</comment>
<dbReference type="GO" id="GO:0048488">
    <property type="term" value="P:synaptic vesicle endocytosis"/>
    <property type="evidence" value="ECO:0007669"/>
    <property type="project" value="TreeGrafter"/>
</dbReference>
<dbReference type="PANTHER" id="PTHR46514:SF2">
    <property type="entry name" value="AMPHIPHYSIN"/>
    <property type="match status" value="1"/>
</dbReference>
<feature type="domain" description="BAR" evidence="11">
    <location>
        <begin position="24"/>
        <end position="240"/>
    </location>
</feature>
<evidence type="ECO:0000256" key="7">
    <source>
        <dbReference type="PROSITE-ProRule" id="PRU00192"/>
    </source>
</evidence>
<feature type="coiled-coil region" evidence="8">
    <location>
        <begin position="159"/>
        <end position="186"/>
    </location>
</feature>
<dbReference type="Pfam" id="PF03114">
    <property type="entry name" value="BAR"/>
    <property type="match status" value="1"/>
</dbReference>
<evidence type="ECO:0000259" key="10">
    <source>
        <dbReference type="PROSITE" id="PS50002"/>
    </source>
</evidence>
<feature type="domain" description="SH3" evidence="10">
    <location>
        <begin position="711"/>
        <end position="783"/>
    </location>
</feature>
<sequence length="783" mass="85554">MAEIKTGIFAKNVQKRLSRAQEKVLQKLGKADETKDEQFEQCVQNFKRQEFEGSRLQREMKAYIAAVKGMQQASRNLTESLHEVYEPDWHGKDDVMTIGKNCDVLWEDFHQKLVDSTIDTLETYLTQFPDLKIRVAKRSRKLIDYDSARHHLETLQTSTIRNEKKIAKAEEDLKKAQKVFDDLNVGLQDELPTLWDSRVGFYVSTFRNVSSLEARFHREISFLCHKLYEVMNKLAEQHSDKMFTIQGAPSDSGPLRLARTPTPPDDESPDSSPAASPNHTLRPTSPGPPRPKSPSQLKIGPPKPPPPKVTPTKELQQEQIIDLFDGGFPEISFTSPQPNEKPEESLLDLDFDPFKPDASTPIGQTQSPISQTLPWDLWTGNAAQPAQPAADAGFTANWAADFGSSATTGTEESGNAQPAVDVQGWPPAEAWPTEAASQPQEEAATDEDATVPTFVADFDKMSEAEAPEGDVAEREGETAPASVPEGGEAPVTTPPTDTQPAEITASSPPAEMATTTVEPPVSAETEAAEQAELPVEDIEKEQPGEEAPESASIQETQKESPTEAPLATIEDKESPIEETPTVDTKSEEEASSLEAKPGDEPDNVEPIPTDEPDKVDTQPGDAPDNIEPQPGDAPDNVEPQPGDETSKEGAANNGEEEEKMPIPSVVIEPASSNEGDDDRDGDITSPIASSGNGVIAECHTTKDISSGMPPGYLFKVETMHDFEAANLDELELKKGDIVLVVPTELTEDQDAGWLTGIRESDWLQRGTSAQKGLFPENFTQRLE</sequence>
<dbReference type="PANTHER" id="PTHR46514">
    <property type="entry name" value="AMPHIPHYSIN"/>
    <property type="match status" value="1"/>
</dbReference>
<dbReference type="Gene3D" id="1.20.1270.60">
    <property type="entry name" value="Arfaptin homology (AH) domain/BAR domain"/>
    <property type="match status" value="1"/>
</dbReference>
<evidence type="ECO:0000256" key="5">
    <source>
        <dbReference type="ARBA" id="ARBA00023054"/>
    </source>
</evidence>
<keyword evidence="6" id="KW-0472">Membrane</keyword>
<feature type="compositionally biased region" description="Polar residues" evidence="9">
    <location>
        <begin position="404"/>
        <end position="416"/>
    </location>
</feature>
<dbReference type="InterPro" id="IPR003017">
    <property type="entry name" value="Amphiphysin_1"/>
</dbReference>
<dbReference type="GO" id="GO:0008021">
    <property type="term" value="C:synaptic vesicle"/>
    <property type="evidence" value="ECO:0007669"/>
    <property type="project" value="TreeGrafter"/>
</dbReference>
<dbReference type="PRINTS" id="PR01252">
    <property type="entry name" value="AMPHIPHYSIN1"/>
</dbReference>
<dbReference type="FunFam" id="1.20.1270.60:FF:000013">
    <property type="entry name" value="Amphiphysin isoform 2"/>
    <property type="match status" value="1"/>
</dbReference>
<evidence type="ECO:0000256" key="1">
    <source>
        <dbReference type="ARBA" id="ARBA00004308"/>
    </source>
</evidence>
<accession>A0A9J8AQV9</accession>
<dbReference type="GO" id="GO:0005886">
    <property type="term" value="C:plasma membrane"/>
    <property type="evidence" value="ECO:0007669"/>
    <property type="project" value="TreeGrafter"/>
</dbReference>